<name>A0A0D0BV87_9AGAM</name>
<protein>
    <submittedName>
        <fullName evidence="1">Uncharacterized protein</fullName>
    </submittedName>
</protein>
<reference evidence="2" key="2">
    <citation type="submission" date="2015-01" db="EMBL/GenBank/DDBJ databases">
        <title>Evolutionary Origins and Diversification of the Mycorrhizal Mutualists.</title>
        <authorList>
            <consortium name="DOE Joint Genome Institute"/>
            <consortium name="Mycorrhizal Genomics Consortium"/>
            <person name="Kohler A."/>
            <person name="Kuo A."/>
            <person name="Nagy L.G."/>
            <person name="Floudas D."/>
            <person name="Copeland A."/>
            <person name="Barry K.W."/>
            <person name="Cichocki N."/>
            <person name="Veneault-Fourrey C."/>
            <person name="LaButti K."/>
            <person name="Lindquist E.A."/>
            <person name="Lipzen A."/>
            <person name="Lundell T."/>
            <person name="Morin E."/>
            <person name="Murat C."/>
            <person name="Riley R."/>
            <person name="Ohm R."/>
            <person name="Sun H."/>
            <person name="Tunlid A."/>
            <person name="Henrissat B."/>
            <person name="Grigoriev I.V."/>
            <person name="Hibbett D.S."/>
            <person name="Martin F."/>
        </authorList>
    </citation>
    <scope>NUCLEOTIDE SEQUENCE [LARGE SCALE GENOMIC DNA]</scope>
    <source>
        <strain evidence="2">UH-Slu-Lm8-n1</strain>
    </source>
</reference>
<proteinExistence type="predicted"/>
<dbReference type="AlphaFoldDB" id="A0A0D0BV87"/>
<organism evidence="1 2">
    <name type="scientific">Suillus luteus UH-Slu-Lm8-n1</name>
    <dbReference type="NCBI Taxonomy" id="930992"/>
    <lineage>
        <taxon>Eukaryota</taxon>
        <taxon>Fungi</taxon>
        <taxon>Dikarya</taxon>
        <taxon>Basidiomycota</taxon>
        <taxon>Agaricomycotina</taxon>
        <taxon>Agaricomycetes</taxon>
        <taxon>Agaricomycetidae</taxon>
        <taxon>Boletales</taxon>
        <taxon>Suillineae</taxon>
        <taxon>Suillaceae</taxon>
        <taxon>Suillus</taxon>
    </lineage>
</organism>
<gene>
    <name evidence="1" type="ORF">CY34DRAFT_799903</name>
</gene>
<accession>A0A0D0BV87</accession>
<keyword evidence="2" id="KW-1185">Reference proteome</keyword>
<dbReference type="InParanoid" id="A0A0D0BV87"/>
<reference evidence="1 2" key="1">
    <citation type="submission" date="2014-04" db="EMBL/GenBank/DDBJ databases">
        <authorList>
            <consortium name="DOE Joint Genome Institute"/>
            <person name="Kuo A."/>
            <person name="Ruytinx J."/>
            <person name="Rineau F."/>
            <person name="Colpaert J."/>
            <person name="Kohler A."/>
            <person name="Nagy L.G."/>
            <person name="Floudas D."/>
            <person name="Copeland A."/>
            <person name="Barry K.W."/>
            <person name="Cichocki N."/>
            <person name="Veneault-Fourrey C."/>
            <person name="LaButti K."/>
            <person name="Lindquist E.A."/>
            <person name="Lipzen A."/>
            <person name="Lundell T."/>
            <person name="Morin E."/>
            <person name="Murat C."/>
            <person name="Sun H."/>
            <person name="Tunlid A."/>
            <person name="Henrissat B."/>
            <person name="Grigoriev I.V."/>
            <person name="Hibbett D.S."/>
            <person name="Martin F."/>
            <person name="Nordberg H.P."/>
            <person name="Cantor M.N."/>
            <person name="Hua S.X."/>
        </authorList>
    </citation>
    <scope>NUCLEOTIDE SEQUENCE [LARGE SCALE GENOMIC DNA]</scope>
    <source>
        <strain evidence="1 2">UH-Slu-Lm8-n1</strain>
    </source>
</reference>
<dbReference type="HOGENOM" id="CLU_2238370_0_0_1"/>
<dbReference type="Proteomes" id="UP000054485">
    <property type="component" value="Unassembled WGS sequence"/>
</dbReference>
<evidence type="ECO:0000313" key="1">
    <source>
        <dbReference type="EMBL" id="KIK46913.1"/>
    </source>
</evidence>
<evidence type="ECO:0000313" key="2">
    <source>
        <dbReference type="Proteomes" id="UP000054485"/>
    </source>
</evidence>
<sequence length="105" mass="12002">MGGSDSVLGSSTKYYVLTSFLALPRCMPPKEWKNHSHLLKKQFNFFCLLHRSHCQYMGHSLFEAQMQNLVSSYSDRLRLLLQPNPCALVKVASSDSFLVKRLNHA</sequence>
<dbReference type="EMBL" id="KN835153">
    <property type="protein sequence ID" value="KIK46913.1"/>
    <property type="molecule type" value="Genomic_DNA"/>
</dbReference>